<comment type="caution">
    <text evidence="9">The sequence shown here is derived from an EMBL/GenBank/DDBJ whole genome shotgun (WGS) entry which is preliminary data.</text>
</comment>
<dbReference type="InterPro" id="IPR001328">
    <property type="entry name" value="Pept_tRNA_hydro"/>
</dbReference>
<dbReference type="PANTHER" id="PTHR17224">
    <property type="entry name" value="PEPTIDYL-TRNA HYDROLASE"/>
    <property type="match status" value="1"/>
</dbReference>
<dbReference type="InterPro" id="IPR018171">
    <property type="entry name" value="Pept_tRNA_hydro_CS"/>
</dbReference>
<dbReference type="Gene3D" id="3.40.50.1470">
    <property type="entry name" value="Peptidyl-tRNA hydrolase"/>
    <property type="match status" value="1"/>
</dbReference>
<dbReference type="Proteomes" id="UP000183192">
    <property type="component" value="Unassembled WGS sequence"/>
</dbReference>
<dbReference type="InterPro" id="IPR036416">
    <property type="entry name" value="Pept_tRNA_hydro_sf"/>
</dbReference>
<evidence type="ECO:0000256" key="8">
    <source>
        <dbReference type="RuleBase" id="RU004320"/>
    </source>
</evidence>
<evidence type="ECO:0000313" key="10">
    <source>
        <dbReference type="Proteomes" id="UP000183192"/>
    </source>
</evidence>
<comment type="similarity">
    <text evidence="5 8">Belongs to the PTH family.</text>
</comment>
<dbReference type="CDD" id="cd00462">
    <property type="entry name" value="PTH"/>
    <property type="match status" value="1"/>
</dbReference>
<dbReference type="AlphaFoldDB" id="A0A1J4T4J1"/>
<evidence type="ECO:0000256" key="5">
    <source>
        <dbReference type="ARBA" id="ARBA00038063"/>
    </source>
</evidence>
<keyword evidence="4" id="KW-0694">RNA-binding</keyword>
<dbReference type="GO" id="GO:0004045">
    <property type="term" value="F:peptidyl-tRNA hydrolase activity"/>
    <property type="evidence" value="ECO:0007669"/>
    <property type="project" value="UniProtKB-EC"/>
</dbReference>
<name>A0A1J4T4J1_9BACT</name>
<organism evidence="9 10">
    <name type="scientific">Candidatus Falkowbacteria bacterium CG1_02_37_44</name>
    <dbReference type="NCBI Taxonomy" id="1805146"/>
    <lineage>
        <taxon>Bacteria</taxon>
        <taxon>Candidatus Falkowiibacteriota</taxon>
    </lineage>
</organism>
<evidence type="ECO:0000256" key="7">
    <source>
        <dbReference type="RuleBase" id="RU000673"/>
    </source>
</evidence>
<reference evidence="9 10" key="1">
    <citation type="journal article" date="2016" name="Environ. Microbiol.">
        <title>Genomic resolution of a cold subsurface aquifer community provides metabolic insights for novel microbes adapted to high CO concentrations.</title>
        <authorList>
            <person name="Probst A.J."/>
            <person name="Castelle C.J."/>
            <person name="Singh A."/>
            <person name="Brown C.T."/>
            <person name="Anantharaman K."/>
            <person name="Sharon I."/>
            <person name="Hug L.A."/>
            <person name="Burstein D."/>
            <person name="Emerson J.B."/>
            <person name="Thomas B.C."/>
            <person name="Banfield J.F."/>
        </authorList>
    </citation>
    <scope>NUCLEOTIDE SEQUENCE [LARGE SCALE GENOMIC DNA]</scope>
    <source>
        <strain evidence="9">CG1_02_37_44</strain>
    </source>
</reference>
<evidence type="ECO:0000256" key="6">
    <source>
        <dbReference type="ARBA" id="ARBA00050038"/>
    </source>
</evidence>
<evidence type="ECO:0000256" key="1">
    <source>
        <dbReference type="ARBA" id="ARBA00013260"/>
    </source>
</evidence>
<dbReference type="Pfam" id="PF01195">
    <property type="entry name" value="Pept_tRNA_hydro"/>
    <property type="match status" value="1"/>
</dbReference>
<protein>
    <recommendedName>
        <fullName evidence="6 7">Peptidyl-tRNA hydrolase</fullName>
        <ecNumber evidence="1 7">3.1.1.29</ecNumber>
    </recommendedName>
</protein>
<dbReference type="SUPFAM" id="SSF53178">
    <property type="entry name" value="Peptidyl-tRNA hydrolase-like"/>
    <property type="match status" value="1"/>
</dbReference>
<dbReference type="GO" id="GO:0000049">
    <property type="term" value="F:tRNA binding"/>
    <property type="evidence" value="ECO:0007669"/>
    <property type="project" value="UniProtKB-KW"/>
</dbReference>
<dbReference type="STRING" id="1805146.AUJ27_04220"/>
<evidence type="ECO:0000256" key="3">
    <source>
        <dbReference type="ARBA" id="ARBA00022801"/>
    </source>
</evidence>
<dbReference type="PROSITE" id="PS01195">
    <property type="entry name" value="PEPT_TRNA_HYDROL_1"/>
    <property type="match status" value="1"/>
</dbReference>
<proteinExistence type="inferred from homology"/>
<keyword evidence="2" id="KW-0820">tRNA-binding</keyword>
<evidence type="ECO:0000256" key="4">
    <source>
        <dbReference type="ARBA" id="ARBA00022884"/>
    </source>
</evidence>
<dbReference type="NCBIfam" id="TIGR00447">
    <property type="entry name" value="pth"/>
    <property type="match status" value="1"/>
</dbReference>
<dbReference type="PANTHER" id="PTHR17224:SF1">
    <property type="entry name" value="PEPTIDYL-TRNA HYDROLASE"/>
    <property type="match status" value="1"/>
</dbReference>
<sequence>MVKIIAGLGNPGEKYNNTRHNAGFRAIDALADRLGLSWEKNKKINSLIAKNKDIILIKPLTYMNDSGRCLQAVLSYYNLLPKKLGFLKIKDSDLLEALTIIHDDLDLNLGSFKISIDSRSAGHKGVESIISHLKTKKFKRIRIGIKTEPANKIPAEKFVLQKFNSEELKIINNIISDIIKKVFVL</sequence>
<accession>A0A1J4T4J1</accession>
<dbReference type="EMBL" id="MNUU01000080">
    <property type="protein sequence ID" value="OIO06416.1"/>
    <property type="molecule type" value="Genomic_DNA"/>
</dbReference>
<keyword evidence="3 7" id="KW-0378">Hydrolase</keyword>
<evidence type="ECO:0000256" key="2">
    <source>
        <dbReference type="ARBA" id="ARBA00022555"/>
    </source>
</evidence>
<evidence type="ECO:0000313" key="9">
    <source>
        <dbReference type="EMBL" id="OIO06416.1"/>
    </source>
</evidence>
<dbReference type="EC" id="3.1.1.29" evidence="1 7"/>
<gene>
    <name evidence="9" type="ORF">AUJ27_04220</name>
</gene>
<comment type="catalytic activity">
    <reaction evidence="7">
        <text>an N-acyl-L-alpha-aminoacyl-tRNA + H2O = an N-acyl-L-amino acid + a tRNA + H(+)</text>
        <dbReference type="Rhea" id="RHEA:54448"/>
        <dbReference type="Rhea" id="RHEA-COMP:10123"/>
        <dbReference type="Rhea" id="RHEA-COMP:13883"/>
        <dbReference type="ChEBI" id="CHEBI:15377"/>
        <dbReference type="ChEBI" id="CHEBI:15378"/>
        <dbReference type="ChEBI" id="CHEBI:59874"/>
        <dbReference type="ChEBI" id="CHEBI:78442"/>
        <dbReference type="ChEBI" id="CHEBI:138191"/>
        <dbReference type="EC" id="3.1.1.29"/>
    </reaction>
</comment>